<dbReference type="AlphaFoldDB" id="A0A9P1N3H5"/>
<keyword evidence="1" id="KW-0812">Transmembrane</keyword>
<feature type="transmembrane region" description="Helical" evidence="1">
    <location>
        <begin position="162"/>
        <end position="185"/>
    </location>
</feature>
<proteinExistence type="predicted"/>
<name>A0A9P1N3H5_9PELO</name>
<gene>
    <name evidence="2" type="ORF">CAMP_LOCUS12315</name>
</gene>
<evidence type="ECO:0000313" key="2">
    <source>
        <dbReference type="EMBL" id="CAI5449678.1"/>
    </source>
</evidence>
<dbReference type="EMBL" id="CANHGI010000004">
    <property type="protein sequence ID" value="CAI5449678.1"/>
    <property type="molecule type" value="Genomic_DNA"/>
</dbReference>
<evidence type="ECO:0000313" key="3">
    <source>
        <dbReference type="Proteomes" id="UP001152747"/>
    </source>
</evidence>
<keyword evidence="1" id="KW-1133">Transmembrane helix</keyword>
<organism evidence="2 3">
    <name type="scientific">Caenorhabditis angaria</name>
    <dbReference type="NCBI Taxonomy" id="860376"/>
    <lineage>
        <taxon>Eukaryota</taxon>
        <taxon>Metazoa</taxon>
        <taxon>Ecdysozoa</taxon>
        <taxon>Nematoda</taxon>
        <taxon>Chromadorea</taxon>
        <taxon>Rhabditida</taxon>
        <taxon>Rhabditina</taxon>
        <taxon>Rhabditomorpha</taxon>
        <taxon>Rhabditoidea</taxon>
        <taxon>Rhabditidae</taxon>
        <taxon>Peloderinae</taxon>
        <taxon>Caenorhabditis</taxon>
    </lineage>
</organism>
<accession>A0A9P1N3H5</accession>
<dbReference type="InterPro" id="IPR013083">
    <property type="entry name" value="Znf_RING/FYVE/PHD"/>
</dbReference>
<comment type="caution">
    <text evidence="2">The sequence shown here is derived from an EMBL/GenBank/DDBJ whole genome shotgun (WGS) entry which is preliminary data.</text>
</comment>
<sequence>MDVEEYFPESISEIHCDESRKDETTLLGSLHCHICYQELGDLNPVKHFKPCKCSRIYVHRNCANQKSEESSACSMCGSSNTLSRIKPKGKNQDEVCIICKKSSKEIVQSHMIQPCFCGVSAHYDCLIPLLDNKSSCNNCGVSYQVFKKAPVSSFLRQHICHFICFIVFLIVLVGLCGLAVSNSYLITKRTDSRSILFTAWSLLLLISMIGIVIMIIRYTINVAFPRYQVEFGSVTVHPSQSRILPKDSITHRKFAGAVVMSDIVRIETGLSVIPEEDEEKSDSGRLDLTLGQHLFGIISVPNGHTSSTPIEDSCGEEKFKF</sequence>
<evidence type="ECO:0000256" key="1">
    <source>
        <dbReference type="SAM" id="Phobius"/>
    </source>
</evidence>
<reference evidence="2" key="1">
    <citation type="submission" date="2022-11" db="EMBL/GenBank/DDBJ databases">
        <authorList>
            <person name="Kikuchi T."/>
        </authorList>
    </citation>
    <scope>NUCLEOTIDE SEQUENCE</scope>
    <source>
        <strain evidence="2">PS1010</strain>
    </source>
</reference>
<keyword evidence="1" id="KW-0472">Membrane</keyword>
<protein>
    <submittedName>
        <fullName evidence="2">Uncharacterized protein</fullName>
    </submittedName>
</protein>
<dbReference type="Gene3D" id="3.30.40.10">
    <property type="entry name" value="Zinc/RING finger domain, C3HC4 (zinc finger)"/>
    <property type="match status" value="1"/>
</dbReference>
<dbReference type="Proteomes" id="UP001152747">
    <property type="component" value="Unassembled WGS sequence"/>
</dbReference>
<keyword evidence="3" id="KW-1185">Reference proteome</keyword>
<feature type="transmembrane region" description="Helical" evidence="1">
    <location>
        <begin position="197"/>
        <end position="216"/>
    </location>
</feature>